<dbReference type="Proteomes" id="UP000092661">
    <property type="component" value="Plasmid pPA05-1"/>
</dbReference>
<gene>
    <name evidence="1" type="ORF">BBH88_18535</name>
    <name evidence="2" type="ORF">BBH88_18650</name>
</gene>
<proteinExistence type="predicted"/>
<protein>
    <submittedName>
        <fullName evidence="1">Uncharacterized protein</fullName>
    </submittedName>
</protein>
<reference evidence="1" key="2">
    <citation type="submission" date="2016-10" db="EMBL/GenBank/DDBJ databases">
        <authorList>
            <person name="See-Too W.S."/>
        </authorList>
    </citation>
    <scope>NUCLEOTIDE SEQUENCE</scope>
    <source>
        <strain evidence="1">DSM 14505</strain>
        <plasmid evidence="1">pPA05-1</plasmid>
    </source>
</reference>
<organism evidence="1 3">
    <name type="scientific">Planococcus antarcticus DSM 14505</name>
    <dbReference type="NCBI Taxonomy" id="1185653"/>
    <lineage>
        <taxon>Bacteria</taxon>
        <taxon>Bacillati</taxon>
        <taxon>Bacillota</taxon>
        <taxon>Bacilli</taxon>
        <taxon>Bacillales</taxon>
        <taxon>Caryophanaceae</taxon>
        <taxon>Planococcus</taxon>
    </lineage>
</organism>
<geneLocation type="plasmid" evidence="1">
    <name>pPA05-1</name>
</geneLocation>
<name>A0ABN4RP96_9BACL</name>
<evidence type="ECO:0000313" key="1">
    <source>
        <dbReference type="EMBL" id="ANU12303.1"/>
    </source>
</evidence>
<dbReference type="EMBL" id="CP016535">
    <property type="protein sequence ID" value="ANU12303.1"/>
    <property type="molecule type" value="Genomic_DNA"/>
</dbReference>
<reference evidence="3" key="1">
    <citation type="submission" date="2016-07" db="EMBL/GenBank/DDBJ databases">
        <authorList>
            <person name="See-Too W.S."/>
        </authorList>
    </citation>
    <scope>NUCLEOTIDE SEQUENCE [LARGE SCALE GENOMIC DNA]</scope>
    <source>
        <strain evidence="3">DSM 14505</strain>
        <plasmid evidence="3">unnamed1</plasmid>
    </source>
</reference>
<keyword evidence="3" id="KW-1185">Reference proteome</keyword>
<geneLocation type="plasmid" evidence="3">
    <name>unnamed1</name>
</geneLocation>
<evidence type="ECO:0000313" key="2">
    <source>
        <dbReference type="EMBL" id="ANU12323.1"/>
    </source>
</evidence>
<sequence>MKKKLLVGLVIVSLGVNLFVFGDWLLVKRGTQPTAEEEIALSEMVLKTVESTDYQTIAGKEKIIAIDRGMDTSKGGAFPYYFGVNVYTDTQTHIFACADTDCSAMKSAGTMYSIYKDEDPRLPFDQ</sequence>
<dbReference type="EMBL" id="CP016535">
    <property type="protein sequence ID" value="ANU12323.1"/>
    <property type="molecule type" value="Genomic_DNA"/>
</dbReference>
<keyword evidence="1" id="KW-0614">Plasmid</keyword>
<accession>A0ABN4RP96</accession>
<dbReference type="RefSeq" id="WP_065537421.1">
    <property type="nucleotide sequence ID" value="NZ_CP016535.2"/>
</dbReference>
<evidence type="ECO:0000313" key="3">
    <source>
        <dbReference type="Proteomes" id="UP000092661"/>
    </source>
</evidence>